<dbReference type="Pfam" id="PF13499">
    <property type="entry name" value="EF-hand_7"/>
    <property type="match status" value="1"/>
</dbReference>
<dbReference type="SUPFAM" id="SSF52499">
    <property type="entry name" value="Isochorismatase-like hydrolases"/>
    <property type="match status" value="1"/>
</dbReference>
<comment type="caution">
    <text evidence="10">The sequence shown here is derived from an EMBL/GenBank/DDBJ whole genome shotgun (WGS) entry which is preliminary data.</text>
</comment>
<organism evidence="10 11">
    <name type="scientific">Caerostris extrusa</name>
    <name type="common">Bark spider</name>
    <name type="synonym">Caerostris bankana</name>
    <dbReference type="NCBI Taxonomy" id="172846"/>
    <lineage>
        <taxon>Eukaryota</taxon>
        <taxon>Metazoa</taxon>
        <taxon>Ecdysozoa</taxon>
        <taxon>Arthropoda</taxon>
        <taxon>Chelicerata</taxon>
        <taxon>Arachnida</taxon>
        <taxon>Araneae</taxon>
        <taxon>Araneomorphae</taxon>
        <taxon>Entelegynae</taxon>
        <taxon>Araneoidea</taxon>
        <taxon>Araneidae</taxon>
        <taxon>Caerostris</taxon>
    </lineage>
</organism>
<dbReference type="InterPro" id="IPR000868">
    <property type="entry name" value="Isochorismatase-like_dom"/>
</dbReference>
<dbReference type="PANTHER" id="PTHR11080:SF2">
    <property type="entry name" value="LD05707P"/>
    <property type="match status" value="1"/>
</dbReference>
<comment type="similarity">
    <text evidence="1">Belongs to the isochorismatase family.</text>
</comment>
<evidence type="ECO:0000256" key="2">
    <source>
        <dbReference type="ARBA" id="ARBA00022642"/>
    </source>
</evidence>
<reference evidence="10 11" key="1">
    <citation type="submission" date="2021-06" db="EMBL/GenBank/DDBJ databases">
        <title>Caerostris extrusa draft genome.</title>
        <authorList>
            <person name="Kono N."/>
            <person name="Arakawa K."/>
        </authorList>
    </citation>
    <scope>NUCLEOTIDE SEQUENCE [LARGE SCALE GENOMIC DNA]</scope>
</reference>
<comment type="pathway">
    <text evidence="6">Cofactor biosynthesis; nicotinate biosynthesis; nicotinate from nicotinamide: step 1/1.</text>
</comment>
<dbReference type="InterPro" id="IPR036380">
    <property type="entry name" value="Isochorismatase-like_sf"/>
</dbReference>
<dbReference type="PROSITE" id="PS50222">
    <property type="entry name" value="EF_HAND_2"/>
    <property type="match status" value="1"/>
</dbReference>
<evidence type="ECO:0000256" key="8">
    <source>
        <dbReference type="ARBA" id="ARBA00043224"/>
    </source>
</evidence>
<feature type="domain" description="EF-hand" evidence="9">
    <location>
        <begin position="11"/>
        <end position="46"/>
    </location>
</feature>
<dbReference type="Gene3D" id="3.40.50.850">
    <property type="entry name" value="Isochorismatase-like"/>
    <property type="match status" value="1"/>
</dbReference>
<dbReference type="InterPro" id="IPR002048">
    <property type="entry name" value="EF_hand_dom"/>
</dbReference>
<dbReference type="Pfam" id="PF00857">
    <property type="entry name" value="Isochorismatase"/>
    <property type="match status" value="1"/>
</dbReference>
<keyword evidence="3" id="KW-0479">Metal-binding</keyword>
<evidence type="ECO:0000256" key="4">
    <source>
        <dbReference type="ARBA" id="ARBA00022801"/>
    </source>
</evidence>
<dbReference type="InterPro" id="IPR011992">
    <property type="entry name" value="EF-hand-dom_pair"/>
</dbReference>
<keyword evidence="11" id="KW-1185">Reference proteome</keyword>
<sequence length="300" mass="34693">MAFFERFVDFSSDSVKLECFRFFDLNEKQYLDVSDFIRLIECLLNQNSATLTESIANDLFVSFDLDADKKINEHEFENMWYNWIKPLKQPVTAFLIIDVQNDFIDDHISFFENFQLHKLSEDNEKNVEDFKLFDTVSFPGPPQFKQTLWPTHCVAGTWGEQFHPNLKVPEGSIIIHKGTDPKIDSYSAFRDNIKSSITELHQRLQERQVTHVFVCGLAYDHCVYSTALDAVDLGYVTIVIEDACRGTDVESIKRVQNILKSNNCVLAKLPEIEKFVNGKDIRIEFALTLAKLNQQNSLIM</sequence>
<dbReference type="InterPro" id="IPR052347">
    <property type="entry name" value="Isochorismatase_Nicotinamidase"/>
</dbReference>
<dbReference type="PANTHER" id="PTHR11080">
    <property type="entry name" value="PYRAZINAMIDASE/NICOTINAMIDASE"/>
    <property type="match status" value="1"/>
</dbReference>
<evidence type="ECO:0000256" key="1">
    <source>
        <dbReference type="ARBA" id="ARBA00006336"/>
    </source>
</evidence>
<dbReference type="PROSITE" id="PS00018">
    <property type="entry name" value="EF_HAND_1"/>
    <property type="match status" value="1"/>
</dbReference>
<evidence type="ECO:0000313" key="11">
    <source>
        <dbReference type="Proteomes" id="UP001054945"/>
    </source>
</evidence>
<evidence type="ECO:0000256" key="6">
    <source>
        <dbReference type="ARBA" id="ARBA00037900"/>
    </source>
</evidence>
<dbReference type="EC" id="3.5.1.19" evidence="7"/>
<gene>
    <name evidence="10" type="ORF">CEXT_340781</name>
</gene>
<keyword evidence="5" id="KW-0106">Calcium</keyword>
<accession>A0AAV4S680</accession>
<evidence type="ECO:0000259" key="9">
    <source>
        <dbReference type="PROSITE" id="PS50222"/>
    </source>
</evidence>
<evidence type="ECO:0000313" key="10">
    <source>
        <dbReference type="EMBL" id="GIY28581.1"/>
    </source>
</evidence>
<keyword evidence="2" id="KW-0662">Pyridine nucleotide biosynthesis</keyword>
<dbReference type="InterPro" id="IPR018247">
    <property type="entry name" value="EF_Hand_1_Ca_BS"/>
</dbReference>
<evidence type="ECO:0000256" key="3">
    <source>
        <dbReference type="ARBA" id="ARBA00022723"/>
    </source>
</evidence>
<protein>
    <recommendedName>
        <fullName evidence="7">nicotinamidase</fullName>
        <ecNumber evidence="7">3.5.1.19</ecNumber>
    </recommendedName>
    <alternativeName>
        <fullName evidence="8">Nicotinamide deamidase</fullName>
    </alternativeName>
</protein>
<name>A0AAV4S680_CAEEX</name>
<dbReference type="Gene3D" id="1.10.238.10">
    <property type="entry name" value="EF-hand"/>
    <property type="match status" value="1"/>
</dbReference>
<evidence type="ECO:0000256" key="5">
    <source>
        <dbReference type="ARBA" id="ARBA00022837"/>
    </source>
</evidence>
<evidence type="ECO:0000256" key="7">
    <source>
        <dbReference type="ARBA" id="ARBA00039017"/>
    </source>
</evidence>
<dbReference type="GO" id="GO:0019363">
    <property type="term" value="P:pyridine nucleotide biosynthetic process"/>
    <property type="evidence" value="ECO:0007669"/>
    <property type="project" value="UniProtKB-KW"/>
</dbReference>
<dbReference type="GO" id="GO:0005509">
    <property type="term" value="F:calcium ion binding"/>
    <property type="evidence" value="ECO:0007669"/>
    <property type="project" value="InterPro"/>
</dbReference>
<dbReference type="AlphaFoldDB" id="A0AAV4S680"/>
<dbReference type="EMBL" id="BPLR01008961">
    <property type="protein sequence ID" value="GIY28581.1"/>
    <property type="molecule type" value="Genomic_DNA"/>
</dbReference>
<keyword evidence="4" id="KW-0378">Hydrolase</keyword>
<dbReference type="GO" id="GO:0008936">
    <property type="term" value="F:nicotinamidase activity"/>
    <property type="evidence" value="ECO:0007669"/>
    <property type="project" value="UniProtKB-EC"/>
</dbReference>
<proteinExistence type="inferred from homology"/>
<dbReference type="Proteomes" id="UP001054945">
    <property type="component" value="Unassembled WGS sequence"/>
</dbReference>
<dbReference type="SUPFAM" id="SSF47473">
    <property type="entry name" value="EF-hand"/>
    <property type="match status" value="1"/>
</dbReference>